<evidence type="ECO:0000256" key="6">
    <source>
        <dbReference type="PROSITE-ProRule" id="PRU00094"/>
    </source>
</evidence>
<dbReference type="Ensembl" id="ENSEBUT00000011843.1">
    <property type="protein sequence ID" value="ENSEBUP00000011277.1"/>
    <property type="gene ID" value="ENSEBUG00000007229.1"/>
</dbReference>
<feature type="region of interest" description="Disordered" evidence="7">
    <location>
        <begin position="1"/>
        <end position="39"/>
    </location>
</feature>
<evidence type="ECO:0000256" key="3">
    <source>
        <dbReference type="ARBA" id="ARBA00023054"/>
    </source>
</evidence>
<sequence length="603" mass="64625">MADSSDVGSKRSLDRMLERPLASLSVKRPKSETSEGAGDALVPVSGTVFALPEGVRIKTEAPDRGYEDKLPHGCAGAALGRLLRPKGMSGPRPGKENMREEPVDMTTNKGDSKRDRRPLTPDVIVLSDDSSSPKANGQPNGTGDLEIAAEMLKNIGYGERTHLIRRLRNELRLEEAKLALLKKLRLGQLQREHTHVKIPPERQHVTGGPPPLVRGGQAMSVRPPTQPSVKPMGIPPLIRGTQLSRLFQREQVPGVRVPPPLLMAPRLPLPSSGSLSCQRLLPPLPTIHAANNGKPGLVPFCQSMALSARLSSASIVGLAPGKLPGASGSNQLSLGSKTLLGGSGTAIGGTGVTSAGNLSESPASRQAAAKLALRKQLEKTLLEIPPPKAPAAEINFLPSAANGEFIYLLGLEEAVLSLLTSHGRMSNMPGEPFSCIQCLADFTPRWARCRDGVILCEPCLAANLKRKLKAEHTERLKAAFLKALQQEQEIEQQFKQQSVGAGLTKAESVIHHRPSLKQAQSQVPLASRLNQAAMRGISPYIPHSTVSSLLAGNAPLNMMYVQPSMSTQKASISPSSAERQREYLLDMIPSRPVSKPSTPNAWK</sequence>
<evidence type="ECO:0000313" key="9">
    <source>
        <dbReference type="Ensembl" id="ENSEBUP00000011277.1"/>
    </source>
</evidence>
<evidence type="ECO:0000256" key="1">
    <source>
        <dbReference type="ARBA" id="ARBA00004123"/>
    </source>
</evidence>
<keyword evidence="6" id="KW-0862">Zinc</keyword>
<proteinExistence type="predicted"/>
<protein>
    <submittedName>
        <fullName evidence="9">GATA zinc finger domain containing 2Ab</fullName>
    </submittedName>
</protein>
<keyword evidence="4" id="KW-0804">Transcription</keyword>
<dbReference type="Gene3D" id="6.10.250.1650">
    <property type="match status" value="1"/>
</dbReference>
<feature type="region of interest" description="Disordered" evidence="7">
    <location>
        <begin position="83"/>
        <end position="118"/>
    </location>
</feature>
<organism evidence="9 10">
    <name type="scientific">Eptatretus burgeri</name>
    <name type="common">Inshore hagfish</name>
    <dbReference type="NCBI Taxonomy" id="7764"/>
    <lineage>
        <taxon>Eukaryota</taxon>
        <taxon>Metazoa</taxon>
        <taxon>Chordata</taxon>
        <taxon>Craniata</taxon>
        <taxon>Vertebrata</taxon>
        <taxon>Cyclostomata</taxon>
        <taxon>Myxini</taxon>
        <taxon>Myxiniformes</taxon>
        <taxon>Myxinidae</taxon>
        <taxon>Eptatretinae</taxon>
        <taxon>Eptatretus</taxon>
    </lineage>
</organism>
<dbReference type="AlphaFoldDB" id="A0A8C4Q8F1"/>
<evidence type="ECO:0000259" key="8">
    <source>
        <dbReference type="PROSITE" id="PS50114"/>
    </source>
</evidence>
<keyword evidence="2" id="KW-0805">Transcription regulation</keyword>
<dbReference type="GO" id="GO:0016581">
    <property type="term" value="C:NuRD complex"/>
    <property type="evidence" value="ECO:0007669"/>
    <property type="project" value="TreeGrafter"/>
</dbReference>
<evidence type="ECO:0000256" key="2">
    <source>
        <dbReference type="ARBA" id="ARBA00023015"/>
    </source>
</evidence>
<keyword evidence="10" id="KW-1185">Reference proteome</keyword>
<dbReference type="GeneTree" id="ENSGT00390000004097"/>
<dbReference type="PROSITE" id="PS50114">
    <property type="entry name" value="GATA_ZN_FINGER_2"/>
    <property type="match status" value="1"/>
</dbReference>
<keyword evidence="5" id="KW-0539">Nucleus</keyword>
<evidence type="ECO:0000256" key="4">
    <source>
        <dbReference type="ARBA" id="ARBA00023163"/>
    </source>
</evidence>
<reference evidence="9" key="1">
    <citation type="submission" date="2025-05" db="UniProtKB">
        <authorList>
            <consortium name="Ensembl"/>
        </authorList>
    </citation>
    <scope>IDENTIFICATION</scope>
</reference>
<accession>A0A8C4Q8F1</accession>
<dbReference type="GO" id="GO:0000122">
    <property type="term" value="P:negative regulation of transcription by RNA polymerase II"/>
    <property type="evidence" value="ECO:0007669"/>
    <property type="project" value="InterPro"/>
</dbReference>
<comment type="subcellular location">
    <subcellularLocation>
        <location evidence="1">Nucleus</location>
    </subcellularLocation>
</comment>
<dbReference type="PANTHER" id="PTHR13455:SF7">
    <property type="entry name" value="SIMJANG, ISOFORM E"/>
    <property type="match status" value="1"/>
</dbReference>
<dbReference type="OMA" id="DMRVIPE"/>
<dbReference type="InterPro" id="IPR040386">
    <property type="entry name" value="P66"/>
</dbReference>
<name>A0A8C4Q8F1_EPTBU</name>
<dbReference type="GO" id="GO:0008270">
    <property type="term" value="F:zinc ion binding"/>
    <property type="evidence" value="ECO:0007669"/>
    <property type="project" value="UniProtKB-KW"/>
</dbReference>
<dbReference type="InterPro" id="IPR000679">
    <property type="entry name" value="Znf_GATA"/>
</dbReference>
<feature type="compositionally biased region" description="Basic and acidic residues" evidence="7">
    <location>
        <begin position="93"/>
        <end position="102"/>
    </location>
</feature>
<feature type="compositionally biased region" description="Basic and acidic residues" evidence="7">
    <location>
        <begin position="8"/>
        <end position="18"/>
    </location>
</feature>
<keyword evidence="6" id="KW-0863">Zinc-finger</keyword>
<dbReference type="InterPro" id="IPR032346">
    <property type="entry name" value="P66_CC"/>
</dbReference>
<keyword evidence="6" id="KW-0479">Metal-binding</keyword>
<dbReference type="Proteomes" id="UP000694388">
    <property type="component" value="Unplaced"/>
</dbReference>
<dbReference type="GO" id="GO:0043565">
    <property type="term" value="F:sequence-specific DNA binding"/>
    <property type="evidence" value="ECO:0007669"/>
    <property type="project" value="InterPro"/>
</dbReference>
<evidence type="ECO:0000256" key="7">
    <source>
        <dbReference type="SAM" id="MobiDB-lite"/>
    </source>
</evidence>
<feature type="domain" description="GATA-type" evidence="8">
    <location>
        <begin position="429"/>
        <end position="459"/>
    </location>
</feature>
<evidence type="ECO:0000313" key="10">
    <source>
        <dbReference type="Proteomes" id="UP000694388"/>
    </source>
</evidence>
<evidence type="ECO:0000256" key="5">
    <source>
        <dbReference type="ARBA" id="ARBA00023242"/>
    </source>
</evidence>
<dbReference type="Pfam" id="PF16563">
    <property type="entry name" value="P66_CC"/>
    <property type="match status" value="1"/>
</dbReference>
<dbReference type="Ensembl" id="ENSEBUT00000011823.1">
    <property type="protein sequence ID" value="ENSEBUP00000011258.1"/>
    <property type="gene ID" value="ENSEBUG00000007229.1"/>
</dbReference>
<dbReference type="PANTHER" id="PTHR13455">
    <property type="entry name" value="TRANSCRIPTIONAL REPRESSOR P66-RELATED"/>
    <property type="match status" value="1"/>
</dbReference>
<keyword evidence="3" id="KW-0175">Coiled coil</keyword>